<evidence type="ECO:0000256" key="1">
    <source>
        <dbReference type="ARBA" id="ARBA00001936"/>
    </source>
</evidence>
<dbReference type="AlphaFoldDB" id="A0A9N8Z7Z2"/>
<evidence type="ECO:0000256" key="4">
    <source>
        <dbReference type="ARBA" id="ARBA00022801"/>
    </source>
</evidence>
<dbReference type="PROSITE" id="PS51462">
    <property type="entry name" value="NUDIX"/>
    <property type="match status" value="1"/>
</dbReference>
<keyword evidence="9" id="KW-1185">Reference proteome</keyword>
<keyword evidence="5" id="KW-0460">Magnesium</keyword>
<dbReference type="Pfam" id="PF00293">
    <property type="entry name" value="NUDIX"/>
    <property type="match status" value="1"/>
</dbReference>
<evidence type="ECO:0000256" key="2">
    <source>
        <dbReference type="ARBA" id="ARBA00001946"/>
    </source>
</evidence>
<dbReference type="OrthoDB" id="206213at2759"/>
<gene>
    <name evidence="8" type="ORF">DERYTH_LOCUS1857</name>
</gene>
<dbReference type="CDD" id="cd03426">
    <property type="entry name" value="NUDIX_CoAse_Nudt7"/>
    <property type="match status" value="1"/>
</dbReference>
<dbReference type="GO" id="GO:0046872">
    <property type="term" value="F:metal ion binding"/>
    <property type="evidence" value="ECO:0007669"/>
    <property type="project" value="UniProtKB-KW"/>
</dbReference>
<organism evidence="8 9">
    <name type="scientific">Dentiscutata erythropus</name>
    <dbReference type="NCBI Taxonomy" id="1348616"/>
    <lineage>
        <taxon>Eukaryota</taxon>
        <taxon>Fungi</taxon>
        <taxon>Fungi incertae sedis</taxon>
        <taxon>Mucoromycota</taxon>
        <taxon>Glomeromycotina</taxon>
        <taxon>Glomeromycetes</taxon>
        <taxon>Diversisporales</taxon>
        <taxon>Gigasporaceae</taxon>
        <taxon>Dentiscutata</taxon>
    </lineage>
</organism>
<keyword evidence="6" id="KW-0464">Manganese</keyword>
<evidence type="ECO:0000259" key="7">
    <source>
        <dbReference type="PROSITE" id="PS51462"/>
    </source>
</evidence>
<evidence type="ECO:0000256" key="3">
    <source>
        <dbReference type="ARBA" id="ARBA00022723"/>
    </source>
</evidence>
<keyword evidence="4" id="KW-0378">Hydrolase</keyword>
<sequence length="262" mass="29949">MLKSLLTSTKYFNSMLNFRNASKNSIPISQFLLKAQYGLRFFNASSKTTIYPTVSSSMRPIQTFDEKTIELIRERLKNSLGKSHIKYKYDTRKVVNDAAILVVRNFYFFNIFPGGKKEILDPSLSFTALRETNEEIGIRPEDIDILGQSAPLLNKDQTLKVYPFIGIIKTPFENIIDEINFNKEEVQGVFTVTIEELLNSEKKQWRKLGNTELMYPVFQASALVGVEIWGLTAYVLNTILRRLTVPPLATEIKTIKTSMDGQ</sequence>
<dbReference type="GO" id="GO:0010945">
    <property type="term" value="F:coenzyme A diphosphatase activity"/>
    <property type="evidence" value="ECO:0007669"/>
    <property type="project" value="InterPro"/>
</dbReference>
<comment type="cofactor">
    <cofactor evidence="1">
        <name>Mn(2+)</name>
        <dbReference type="ChEBI" id="CHEBI:29035"/>
    </cofactor>
</comment>
<dbReference type="InterPro" id="IPR015797">
    <property type="entry name" value="NUDIX_hydrolase-like_dom_sf"/>
</dbReference>
<feature type="domain" description="Nudix hydrolase" evidence="7">
    <location>
        <begin position="51"/>
        <end position="214"/>
    </location>
</feature>
<protein>
    <submittedName>
        <fullName evidence="8">12802_t:CDS:1</fullName>
    </submittedName>
</protein>
<dbReference type="EMBL" id="CAJVPY010000551">
    <property type="protein sequence ID" value="CAG8479609.1"/>
    <property type="molecule type" value="Genomic_DNA"/>
</dbReference>
<dbReference type="InterPro" id="IPR045121">
    <property type="entry name" value="CoAse"/>
</dbReference>
<dbReference type="Proteomes" id="UP000789405">
    <property type="component" value="Unassembled WGS sequence"/>
</dbReference>
<evidence type="ECO:0000256" key="6">
    <source>
        <dbReference type="ARBA" id="ARBA00023211"/>
    </source>
</evidence>
<proteinExistence type="predicted"/>
<dbReference type="Gene3D" id="3.90.79.10">
    <property type="entry name" value="Nucleoside Triphosphate Pyrophosphohydrolase"/>
    <property type="match status" value="1"/>
</dbReference>
<dbReference type="PANTHER" id="PTHR12992">
    <property type="entry name" value="NUDIX HYDROLASE"/>
    <property type="match status" value="1"/>
</dbReference>
<dbReference type="PANTHER" id="PTHR12992:SF11">
    <property type="entry name" value="MITOCHONDRIAL COENZYME A DIPHOSPHATASE NUDT8"/>
    <property type="match status" value="1"/>
</dbReference>
<keyword evidence="3" id="KW-0479">Metal-binding</keyword>
<comment type="cofactor">
    <cofactor evidence="2">
        <name>Mg(2+)</name>
        <dbReference type="ChEBI" id="CHEBI:18420"/>
    </cofactor>
</comment>
<name>A0A9N8Z7Z2_9GLOM</name>
<evidence type="ECO:0000313" key="8">
    <source>
        <dbReference type="EMBL" id="CAG8479609.1"/>
    </source>
</evidence>
<reference evidence="8" key="1">
    <citation type="submission" date="2021-06" db="EMBL/GenBank/DDBJ databases">
        <authorList>
            <person name="Kallberg Y."/>
            <person name="Tangrot J."/>
            <person name="Rosling A."/>
        </authorList>
    </citation>
    <scope>NUCLEOTIDE SEQUENCE</scope>
    <source>
        <strain evidence="8">MA453B</strain>
    </source>
</reference>
<evidence type="ECO:0000313" key="9">
    <source>
        <dbReference type="Proteomes" id="UP000789405"/>
    </source>
</evidence>
<dbReference type="SUPFAM" id="SSF55811">
    <property type="entry name" value="Nudix"/>
    <property type="match status" value="1"/>
</dbReference>
<comment type="caution">
    <text evidence="8">The sequence shown here is derived from an EMBL/GenBank/DDBJ whole genome shotgun (WGS) entry which is preliminary data.</text>
</comment>
<dbReference type="InterPro" id="IPR000086">
    <property type="entry name" value="NUDIX_hydrolase_dom"/>
</dbReference>
<evidence type="ECO:0000256" key="5">
    <source>
        <dbReference type="ARBA" id="ARBA00022842"/>
    </source>
</evidence>
<accession>A0A9N8Z7Z2</accession>